<evidence type="ECO:0000256" key="1">
    <source>
        <dbReference type="SAM" id="Phobius"/>
    </source>
</evidence>
<feature type="transmembrane region" description="Helical" evidence="1">
    <location>
        <begin position="407"/>
        <end position="430"/>
    </location>
</feature>
<feature type="transmembrane region" description="Helical" evidence="1">
    <location>
        <begin position="358"/>
        <end position="376"/>
    </location>
</feature>
<accession>A0A7V6A217</accession>
<dbReference type="SMART" id="SM00044">
    <property type="entry name" value="CYCc"/>
    <property type="match status" value="1"/>
</dbReference>
<dbReference type="PANTHER" id="PTHR43081">
    <property type="entry name" value="ADENYLATE CYCLASE, TERMINAL-DIFFERENTIATION SPECIFIC-RELATED"/>
    <property type="match status" value="1"/>
</dbReference>
<dbReference type="InterPro" id="IPR029787">
    <property type="entry name" value="Nucleotide_cyclase"/>
</dbReference>
<gene>
    <name evidence="3" type="ORF">ENV52_03580</name>
</gene>
<dbReference type="EMBL" id="DTGR01000051">
    <property type="protein sequence ID" value="HHS28767.1"/>
    <property type="molecule type" value="Genomic_DNA"/>
</dbReference>
<dbReference type="PROSITE" id="PS50125">
    <property type="entry name" value="GUANYLATE_CYCLASE_2"/>
    <property type="match status" value="1"/>
</dbReference>
<dbReference type="Pfam" id="PF00211">
    <property type="entry name" value="Guanylate_cyc"/>
    <property type="match status" value="1"/>
</dbReference>
<dbReference type="InterPro" id="IPR001054">
    <property type="entry name" value="A/G_cyclase"/>
</dbReference>
<reference evidence="3" key="1">
    <citation type="journal article" date="2020" name="mSystems">
        <title>Genome- and Community-Level Interaction Insights into Carbon Utilization and Element Cycling Functions of Hydrothermarchaeota in Hydrothermal Sediment.</title>
        <authorList>
            <person name="Zhou Z."/>
            <person name="Liu Y."/>
            <person name="Xu W."/>
            <person name="Pan J."/>
            <person name="Luo Z.H."/>
            <person name="Li M."/>
        </authorList>
    </citation>
    <scope>NUCLEOTIDE SEQUENCE [LARGE SCALE GENOMIC DNA]</scope>
    <source>
        <strain evidence="3">SpSt-767</strain>
    </source>
</reference>
<feature type="domain" description="Guanylate cyclase" evidence="2">
    <location>
        <begin position="472"/>
        <end position="608"/>
    </location>
</feature>
<dbReference type="Pfam" id="PF05226">
    <property type="entry name" value="CHASE2"/>
    <property type="match status" value="1"/>
</dbReference>
<keyword evidence="1" id="KW-1133">Transmembrane helix</keyword>
<keyword evidence="1" id="KW-0812">Transmembrane</keyword>
<sequence>MGGGLLFVRHCSAHPYQLSMTKKLLLSLGLFLAVFGGVQALSSSGWLTTPEFFYQDLWCQMAGLRYQPQDVVIVSVGDDVLAAHPDEPLVTWSPYWARAVQVLRAQGARAIGLDYLFLVSLESWLKKVHLPAGEAIRNFDRPFKEQLASGQVVLAARRLHRNGHSMFILPVKEFAEALPNLPAHIGLINLVIDEDGAVRSYVPALEDDASQVYLTLPQLLASVLEGREPQAEIARFKNDPRLPVWSGKAEGSDHDFPRIGFVGPPGNPNSRAPGTFVRLSFERLLAPAAEQDTELQKALSGKVALVTYEPTGGQDRHATPYALGFWPWQGKYMTGAEIHANVIETILTGLAPRPAPSLLNLAVLATFLGSGLLLFFRLSIWPGLAAFIFLALLAAGLSYGFFLTYRILPVVSVQLGLVLGFVGTLGLRLTGEERQRARLRQIFGRYVAEDVVEKLLADGANPDLGGEAYRVTVLFSDIRNFTTLSESLEPAQVVEMLNRYFTRACEPVLAAGGTVDKFVGDAIMAVFGAPAAYPDHARRGIEAALGLAAAAQEFQTWLAERYPGRGLPRFKIGVGLHTGEAIVGNIGSPKRLEYTAIGDTVNTASRLEGLSKELGWTIVASCDTLSSANPGVIVGDRRTVTVKGRREPVEVCEILGLEQ</sequence>
<dbReference type="InterPro" id="IPR007890">
    <property type="entry name" value="CHASE2"/>
</dbReference>
<feature type="transmembrane region" description="Helical" evidence="1">
    <location>
        <begin position="383"/>
        <end position="401"/>
    </location>
</feature>
<dbReference type="GO" id="GO:0006171">
    <property type="term" value="P:cAMP biosynthetic process"/>
    <property type="evidence" value="ECO:0007669"/>
    <property type="project" value="TreeGrafter"/>
</dbReference>
<protein>
    <submittedName>
        <fullName evidence="3">Adenylate/guanylate cyclase domain-containing protein</fullName>
    </submittedName>
</protein>
<dbReference type="GO" id="GO:0004016">
    <property type="term" value="F:adenylate cyclase activity"/>
    <property type="evidence" value="ECO:0007669"/>
    <property type="project" value="UniProtKB-ARBA"/>
</dbReference>
<keyword evidence="1" id="KW-0472">Membrane</keyword>
<evidence type="ECO:0000313" key="3">
    <source>
        <dbReference type="EMBL" id="HHS28767.1"/>
    </source>
</evidence>
<evidence type="ECO:0000259" key="2">
    <source>
        <dbReference type="PROSITE" id="PS50125"/>
    </source>
</evidence>
<dbReference type="Gene3D" id="3.30.70.1230">
    <property type="entry name" value="Nucleotide cyclase"/>
    <property type="match status" value="1"/>
</dbReference>
<dbReference type="PANTHER" id="PTHR43081:SF1">
    <property type="entry name" value="ADENYLATE CYCLASE, TERMINAL-DIFFERENTIATION SPECIFIC"/>
    <property type="match status" value="1"/>
</dbReference>
<dbReference type="SMART" id="SM01080">
    <property type="entry name" value="CHASE2"/>
    <property type="match status" value="1"/>
</dbReference>
<dbReference type="GO" id="GO:0035556">
    <property type="term" value="P:intracellular signal transduction"/>
    <property type="evidence" value="ECO:0007669"/>
    <property type="project" value="InterPro"/>
</dbReference>
<organism evidence="3">
    <name type="scientific">Desulfobacca acetoxidans</name>
    <dbReference type="NCBI Taxonomy" id="60893"/>
    <lineage>
        <taxon>Bacteria</taxon>
        <taxon>Pseudomonadati</taxon>
        <taxon>Thermodesulfobacteriota</taxon>
        <taxon>Desulfobaccia</taxon>
        <taxon>Desulfobaccales</taxon>
        <taxon>Desulfobaccaceae</taxon>
        <taxon>Desulfobacca</taxon>
    </lineage>
</organism>
<name>A0A7V6A217_9BACT</name>
<dbReference type="SUPFAM" id="SSF55073">
    <property type="entry name" value="Nucleotide cyclase"/>
    <property type="match status" value="1"/>
</dbReference>
<proteinExistence type="predicted"/>
<dbReference type="CDD" id="cd07302">
    <property type="entry name" value="CHD"/>
    <property type="match status" value="1"/>
</dbReference>
<dbReference type="AlphaFoldDB" id="A0A7V6A217"/>
<comment type="caution">
    <text evidence="3">The sequence shown here is derived from an EMBL/GenBank/DDBJ whole genome shotgun (WGS) entry which is preliminary data.</text>
</comment>
<dbReference type="InterPro" id="IPR050697">
    <property type="entry name" value="Adenylyl/Guanylyl_Cyclase_3/4"/>
</dbReference>